<dbReference type="InterPro" id="IPR058997">
    <property type="entry name" value="YycE-like_C"/>
</dbReference>
<evidence type="ECO:0000313" key="4">
    <source>
        <dbReference type="Proteomes" id="UP000193648"/>
    </source>
</evidence>
<dbReference type="AlphaFoldDB" id="A0A1Y2GN57"/>
<dbReference type="Gene3D" id="3.10.180.10">
    <property type="entry name" value="2,3-Dihydroxybiphenyl 1,2-Dioxygenase, domain 1"/>
    <property type="match status" value="1"/>
</dbReference>
<dbReference type="RefSeq" id="XP_021880922.1">
    <property type="nucleotide sequence ID" value="XM_022024415.1"/>
</dbReference>
<feature type="non-terminal residue" evidence="3">
    <location>
        <position position="134"/>
    </location>
</feature>
<gene>
    <name evidence="3" type="ORF">BCR41DRAFT_354888</name>
</gene>
<name>A0A1Y2GN57_9FUNG</name>
<comment type="caution">
    <text evidence="3">The sequence shown here is derived from an EMBL/GenBank/DDBJ whole genome shotgun (WGS) entry which is preliminary data.</text>
</comment>
<evidence type="ECO:0000313" key="3">
    <source>
        <dbReference type="EMBL" id="ORZ14444.1"/>
    </source>
</evidence>
<feature type="domain" description="YycE-like N-terminal" evidence="1">
    <location>
        <begin position="18"/>
        <end position="75"/>
    </location>
</feature>
<dbReference type="SUPFAM" id="SSF54593">
    <property type="entry name" value="Glyoxalase/Bleomycin resistance protein/Dihydroxybiphenyl dioxygenase"/>
    <property type="match status" value="1"/>
</dbReference>
<protein>
    <submittedName>
        <fullName evidence="3">Prolyl endopeptidase</fullName>
    </submittedName>
</protein>
<accession>A0A1Y2GN57</accession>
<dbReference type="InterPro" id="IPR058998">
    <property type="entry name" value="YycE-like_N"/>
</dbReference>
<organism evidence="3 4">
    <name type="scientific">Lobosporangium transversale</name>
    <dbReference type="NCBI Taxonomy" id="64571"/>
    <lineage>
        <taxon>Eukaryota</taxon>
        <taxon>Fungi</taxon>
        <taxon>Fungi incertae sedis</taxon>
        <taxon>Mucoromycota</taxon>
        <taxon>Mortierellomycotina</taxon>
        <taxon>Mortierellomycetes</taxon>
        <taxon>Mortierellales</taxon>
        <taxon>Mortierellaceae</taxon>
        <taxon>Lobosporangium</taxon>
    </lineage>
</organism>
<dbReference type="Pfam" id="PF22659">
    <property type="entry name" value="YycE-like_C"/>
    <property type="match status" value="1"/>
</dbReference>
<dbReference type="OrthoDB" id="2338662at2759"/>
<dbReference type="Pfam" id="PF22658">
    <property type="entry name" value="YycE-like_N"/>
    <property type="match status" value="1"/>
</dbReference>
<dbReference type="InterPro" id="IPR029068">
    <property type="entry name" value="Glyas_Bleomycin-R_OHBP_Dase"/>
</dbReference>
<reference evidence="3 4" key="1">
    <citation type="submission" date="2016-07" db="EMBL/GenBank/DDBJ databases">
        <title>Pervasive Adenine N6-methylation of Active Genes in Fungi.</title>
        <authorList>
            <consortium name="DOE Joint Genome Institute"/>
            <person name="Mondo S.J."/>
            <person name="Dannebaum R.O."/>
            <person name="Kuo R.C."/>
            <person name="Labutti K."/>
            <person name="Haridas S."/>
            <person name="Kuo A."/>
            <person name="Salamov A."/>
            <person name="Ahrendt S.R."/>
            <person name="Lipzen A."/>
            <person name="Sullivan W."/>
            <person name="Andreopoulos W.B."/>
            <person name="Clum A."/>
            <person name="Lindquist E."/>
            <person name="Daum C."/>
            <person name="Ramamoorthy G.K."/>
            <person name="Gryganskyi A."/>
            <person name="Culley D."/>
            <person name="Magnuson J.K."/>
            <person name="James T.Y."/>
            <person name="O'Malley M.A."/>
            <person name="Stajich J.E."/>
            <person name="Spatafora J.W."/>
            <person name="Visel A."/>
            <person name="Grigoriev I.V."/>
        </authorList>
    </citation>
    <scope>NUCLEOTIDE SEQUENCE [LARGE SCALE GENOMIC DNA]</scope>
    <source>
        <strain evidence="3 4">NRRL 3116</strain>
    </source>
</reference>
<evidence type="ECO:0000259" key="2">
    <source>
        <dbReference type="Pfam" id="PF22659"/>
    </source>
</evidence>
<dbReference type="InParanoid" id="A0A1Y2GN57"/>
<proteinExistence type="predicted"/>
<feature type="domain" description="YycE-like C-terminal" evidence="2">
    <location>
        <begin position="92"/>
        <end position="134"/>
    </location>
</feature>
<dbReference type="Proteomes" id="UP000193648">
    <property type="component" value="Unassembled WGS sequence"/>
</dbReference>
<evidence type="ECO:0000259" key="1">
    <source>
        <dbReference type="Pfam" id="PF22658"/>
    </source>
</evidence>
<dbReference type="GeneID" id="33566259"/>
<sequence length="134" mass="15002">MSASISNNTLASASVPILRFARPTRCLSKLLHFYQTALGLAVIASFDNHRGFDGRILALPSNNPGTPAPWHLEFTLQHDHAEHESVRAPTQDNLLVLYLGDKNEVEAKKARMEEHGYHTVNSVNPYWDDYGVTF</sequence>
<keyword evidence="4" id="KW-1185">Reference proteome</keyword>
<dbReference type="EMBL" id="MCFF01000021">
    <property type="protein sequence ID" value="ORZ14444.1"/>
    <property type="molecule type" value="Genomic_DNA"/>
</dbReference>